<accession>A0ABQ7C4C9</accession>
<comment type="caution">
    <text evidence="1">The sequence shown here is derived from an EMBL/GenBank/DDBJ whole genome shotgun (WGS) entry which is preliminary data.</text>
</comment>
<protein>
    <submittedName>
        <fullName evidence="1">Uncharacterized protein</fullName>
    </submittedName>
</protein>
<reference evidence="1 2" key="1">
    <citation type="journal article" date="2020" name="BMC Genomics">
        <title>Intraspecific diversification of the crop wild relative Brassica cretica Lam. using demographic model selection.</title>
        <authorList>
            <person name="Kioukis A."/>
            <person name="Michalopoulou V.A."/>
            <person name="Briers L."/>
            <person name="Pirintsos S."/>
            <person name="Studholme D.J."/>
            <person name="Pavlidis P."/>
            <person name="Sarris P.F."/>
        </authorList>
    </citation>
    <scope>NUCLEOTIDE SEQUENCE [LARGE SCALE GENOMIC DNA]</scope>
    <source>
        <strain evidence="2">cv. PFS-1207/04</strain>
    </source>
</reference>
<evidence type="ECO:0000313" key="2">
    <source>
        <dbReference type="Proteomes" id="UP000266723"/>
    </source>
</evidence>
<name>A0ABQ7C4C9_BRACR</name>
<sequence length="114" mass="12669">MGDVYLWHLHSVCERCASIDGCWRLSIDGGLSMSIDGRTNLSIDVDINRAGRMRVFFCELLVSHNPHGIARCSRLRSPASIHTNAIRRNSSSFILQNLFLAASPASPVARNHHL</sequence>
<dbReference type="Proteomes" id="UP000266723">
    <property type="component" value="Unassembled WGS sequence"/>
</dbReference>
<proteinExistence type="predicted"/>
<evidence type="ECO:0000313" key="1">
    <source>
        <dbReference type="EMBL" id="KAF3546518.1"/>
    </source>
</evidence>
<dbReference type="EMBL" id="QGKV02000832">
    <property type="protein sequence ID" value="KAF3546518.1"/>
    <property type="molecule type" value="Genomic_DNA"/>
</dbReference>
<gene>
    <name evidence="1" type="ORF">DY000_02007917</name>
</gene>
<keyword evidence="2" id="KW-1185">Reference proteome</keyword>
<organism evidence="1 2">
    <name type="scientific">Brassica cretica</name>
    <name type="common">Mustard</name>
    <dbReference type="NCBI Taxonomy" id="69181"/>
    <lineage>
        <taxon>Eukaryota</taxon>
        <taxon>Viridiplantae</taxon>
        <taxon>Streptophyta</taxon>
        <taxon>Embryophyta</taxon>
        <taxon>Tracheophyta</taxon>
        <taxon>Spermatophyta</taxon>
        <taxon>Magnoliopsida</taxon>
        <taxon>eudicotyledons</taxon>
        <taxon>Gunneridae</taxon>
        <taxon>Pentapetalae</taxon>
        <taxon>rosids</taxon>
        <taxon>malvids</taxon>
        <taxon>Brassicales</taxon>
        <taxon>Brassicaceae</taxon>
        <taxon>Brassiceae</taxon>
        <taxon>Brassica</taxon>
    </lineage>
</organism>